<evidence type="ECO:0000256" key="4">
    <source>
        <dbReference type="ARBA" id="ARBA00023159"/>
    </source>
</evidence>
<evidence type="ECO:0000313" key="7">
    <source>
        <dbReference type="EMBL" id="SEC45094.1"/>
    </source>
</evidence>
<reference evidence="8" key="1">
    <citation type="submission" date="2016-10" db="EMBL/GenBank/DDBJ databases">
        <authorList>
            <person name="Varghese N."/>
            <person name="Submissions S."/>
        </authorList>
    </citation>
    <scope>NUCLEOTIDE SEQUENCE [LARGE SCALE GENOMIC DNA]</scope>
    <source>
        <strain evidence="8">DSM 44234</strain>
    </source>
</reference>
<evidence type="ECO:0000256" key="2">
    <source>
        <dbReference type="ARBA" id="ARBA00023015"/>
    </source>
</evidence>
<keyword evidence="2" id="KW-0805">Transcription regulation</keyword>
<name>A0A1H4SM26_TSUTY</name>
<evidence type="ECO:0000259" key="6">
    <source>
        <dbReference type="PROSITE" id="PS50931"/>
    </source>
</evidence>
<protein>
    <submittedName>
        <fullName evidence="7">ModE molybdate transport repressor domain-containing protein</fullName>
    </submittedName>
</protein>
<dbReference type="EMBL" id="FNSA01000003">
    <property type="protein sequence ID" value="SEC45094.1"/>
    <property type="molecule type" value="Genomic_DNA"/>
</dbReference>
<dbReference type="PROSITE" id="PS50931">
    <property type="entry name" value="HTH_LYSR"/>
    <property type="match status" value="1"/>
</dbReference>
<keyword evidence="8" id="KW-1185">Reference proteome</keyword>
<keyword evidence="5" id="KW-0804">Transcription</keyword>
<dbReference type="GO" id="GO:0003677">
    <property type="term" value="F:DNA binding"/>
    <property type="evidence" value="ECO:0007669"/>
    <property type="project" value="UniProtKB-KW"/>
</dbReference>
<dbReference type="PANTHER" id="PTHR30346">
    <property type="entry name" value="TRANSCRIPTIONAL DUAL REGULATOR HCAR-RELATED"/>
    <property type="match status" value="1"/>
</dbReference>
<feature type="domain" description="HTH lysR-type" evidence="6">
    <location>
        <begin position="7"/>
        <end position="59"/>
    </location>
</feature>
<dbReference type="Gene3D" id="1.10.10.10">
    <property type="entry name" value="Winged helix-like DNA-binding domain superfamily/Winged helix DNA-binding domain"/>
    <property type="match status" value="1"/>
</dbReference>
<keyword evidence="4" id="KW-0010">Activator</keyword>
<organism evidence="7 8">
    <name type="scientific">Tsukamurella tyrosinosolvens</name>
    <dbReference type="NCBI Taxonomy" id="57704"/>
    <lineage>
        <taxon>Bacteria</taxon>
        <taxon>Bacillati</taxon>
        <taxon>Actinomycetota</taxon>
        <taxon>Actinomycetes</taxon>
        <taxon>Mycobacteriales</taxon>
        <taxon>Tsukamurellaceae</taxon>
        <taxon>Tsukamurella</taxon>
    </lineage>
</organism>
<dbReference type="Proteomes" id="UP000182241">
    <property type="component" value="Unassembled WGS sequence"/>
</dbReference>
<dbReference type="PANTHER" id="PTHR30346:SF29">
    <property type="entry name" value="LYSR SUBSTRATE-BINDING"/>
    <property type="match status" value="1"/>
</dbReference>
<dbReference type="InterPro" id="IPR036388">
    <property type="entry name" value="WH-like_DNA-bd_sf"/>
</dbReference>
<dbReference type="SUPFAM" id="SSF46785">
    <property type="entry name" value="Winged helix' DNA-binding domain"/>
    <property type="match status" value="1"/>
</dbReference>
<dbReference type="Gene3D" id="3.40.190.10">
    <property type="entry name" value="Periplasmic binding protein-like II"/>
    <property type="match status" value="2"/>
</dbReference>
<evidence type="ECO:0000256" key="1">
    <source>
        <dbReference type="ARBA" id="ARBA00009437"/>
    </source>
</evidence>
<evidence type="ECO:0000256" key="3">
    <source>
        <dbReference type="ARBA" id="ARBA00023125"/>
    </source>
</evidence>
<dbReference type="GO" id="GO:0032993">
    <property type="term" value="C:protein-DNA complex"/>
    <property type="evidence" value="ECO:0007669"/>
    <property type="project" value="TreeGrafter"/>
</dbReference>
<comment type="similarity">
    <text evidence="1">Belongs to the LysR transcriptional regulatory family.</text>
</comment>
<evidence type="ECO:0000256" key="5">
    <source>
        <dbReference type="ARBA" id="ARBA00023163"/>
    </source>
</evidence>
<dbReference type="Pfam" id="PF03466">
    <property type="entry name" value="LysR_substrate"/>
    <property type="match status" value="1"/>
</dbReference>
<dbReference type="RefSeq" id="WP_068742092.1">
    <property type="nucleotide sequence ID" value="NZ_CBDRGN010000001.1"/>
</dbReference>
<dbReference type="SUPFAM" id="SSF53850">
    <property type="entry name" value="Periplasmic binding protein-like II"/>
    <property type="match status" value="1"/>
</dbReference>
<proteinExistence type="inferred from homology"/>
<dbReference type="OrthoDB" id="4131546at2"/>
<dbReference type="InterPro" id="IPR036390">
    <property type="entry name" value="WH_DNA-bd_sf"/>
</dbReference>
<gene>
    <name evidence="7" type="ORF">SAMN04489793_2325</name>
</gene>
<dbReference type="AlphaFoldDB" id="A0A1H4SM26"/>
<dbReference type="Pfam" id="PF00126">
    <property type="entry name" value="HTH_1"/>
    <property type="match status" value="1"/>
</dbReference>
<dbReference type="STRING" id="57704.SAMN04489793_2325"/>
<keyword evidence="3" id="KW-0238">DNA-binding</keyword>
<dbReference type="InterPro" id="IPR005119">
    <property type="entry name" value="LysR_subst-bd"/>
</dbReference>
<accession>A0A1H4SM26</accession>
<sequence length="300" mass="32364">MIDVLGLRVLVAIAETGSVTAAAAELGYSPSNVTQHLRRLEAKLHTPMVERVGRGIVLTDQAARLVRRGRKLLDELDDLAVETMARPSGRFDVAAFPTAMRGLLIPTVADLVRDEPDLRVQPHELEPAAALDRLRAGRVRAAVVKEWGAAAALADGSLITFPLGVDLIDIVLPRAHPMANRPSLELVDLVDQSWALTPEGERSYRDWFISHENVLALKPRMIYEAAEFSSLIGYVEHNLAVAAIPRLGRGPLPSATVAVPLRDPSARRTVSVAVRATSRDSATVGCVVDALRVRAAGILS</sequence>
<dbReference type="GO" id="GO:0003700">
    <property type="term" value="F:DNA-binding transcription factor activity"/>
    <property type="evidence" value="ECO:0007669"/>
    <property type="project" value="InterPro"/>
</dbReference>
<dbReference type="InterPro" id="IPR000847">
    <property type="entry name" value="LysR_HTH_N"/>
</dbReference>
<evidence type="ECO:0000313" key="8">
    <source>
        <dbReference type="Proteomes" id="UP000182241"/>
    </source>
</evidence>